<dbReference type="Proteomes" id="UP000738349">
    <property type="component" value="Unassembled WGS sequence"/>
</dbReference>
<dbReference type="EMBL" id="JAGMUV010000017">
    <property type="protein sequence ID" value="KAH7131178.1"/>
    <property type="molecule type" value="Genomic_DNA"/>
</dbReference>
<protein>
    <recommendedName>
        <fullName evidence="2">BRCT domain-containing protein</fullName>
    </recommendedName>
</protein>
<feature type="compositionally biased region" description="Gly residues" evidence="1">
    <location>
        <begin position="97"/>
        <end position="252"/>
    </location>
</feature>
<comment type="caution">
    <text evidence="3">The sequence shown here is derived from an EMBL/GenBank/DDBJ whole genome shotgun (WGS) entry which is preliminary data.</text>
</comment>
<reference evidence="3" key="1">
    <citation type="journal article" date="2021" name="Nat. Commun.">
        <title>Genetic determinants of endophytism in the Arabidopsis root mycobiome.</title>
        <authorList>
            <person name="Mesny F."/>
            <person name="Miyauchi S."/>
            <person name="Thiergart T."/>
            <person name="Pickel B."/>
            <person name="Atanasova L."/>
            <person name="Karlsson M."/>
            <person name="Huettel B."/>
            <person name="Barry K.W."/>
            <person name="Haridas S."/>
            <person name="Chen C."/>
            <person name="Bauer D."/>
            <person name="Andreopoulos W."/>
            <person name="Pangilinan J."/>
            <person name="LaButti K."/>
            <person name="Riley R."/>
            <person name="Lipzen A."/>
            <person name="Clum A."/>
            <person name="Drula E."/>
            <person name="Henrissat B."/>
            <person name="Kohler A."/>
            <person name="Grigoriev I.V."/>
            <person name="Martin F.M."/>
            <person name="Hacquard S."/>
        </authorList>
    </citation>
    <scope>NUCLEOTIDE SEQUENCE</scope>
    <source>
        <strain evidence="3">MPI-CAGE-AT-0147</strain>
    </source>
</reference>
<dbReference type="OrthoDB" id="10659939at2759"/>
<evidence type="ECO:0000313" key="3">
    <source>
        <dbReference type="EMBL" id="KAH7131178.1"/>
    </source>
</evidence>
<sequence>MENTFFYFSGSFKGHTKSKVMEFFQKAKAKTTEDFENEMTVLVVTEAEFNKNGTGGKAVVVAKEKDLPILGESWVYEMMDEKKAWVQPKEEYFISKGSGGGSGGTGGGSGGTGDGSGGTGGGSGGTGGGSGGTGGGSGGTGGGSGGTGTGGGSGGTGGGSSGTGDGSGGTGGGSGGTGGGSGGTGDGSGGTGGGSGGTGGGSGGTGGGSGGTGGGSSGTGDGSGGTGGGSGGTGGGSGGTGGGSGGTGGGSGDPAQTDEDAKKIKAQMDCVHDAFATAEWYMNACIDRSQGVVVIDLTDEVKTVTEGYELVKQSVEACKEAAASGDVERATSEAAAAVKGQQEAARSYGSLAARLDFYKSQSPEPPTVATKGGEFATLLVTMESNTVATEHIYFLLSRTHWKVRAGMKGMEQTYVPKIPILGSKRMIN</sequence>
<evidence type="ECO:0000259" key="2">
    <source>
        <dbReference type="PROSITE" id="PS50172"/>
    </source>
</evidence>
<keyword evidence="4" id="KW-1185">Reference proteome</keyword>
<dbReference type="CDD" id="cd00027">
    <property type="entry name" value="BRCT"/>
    <property type="match status" value="1"/>
</dbReference>
<name>A0A9P9IQB0_9HYPO</name>
<dbReference type="InterPro" id="IPR036420">
    <property type="entry name" value="BRCT_dom_sf"/>
</dbReference>
<dbReference type="Pfam" id="PF00533">
    <property type="entry name" value="BRCT"/>
    <property type="match status" value="1"/>
</dbReference>
<evidence type="ECO:0000313" key="4">
    <source>
        <dbReference type="Proteomes" id="UP000738349"/>
    </source>
</evidence>
<dbReference type="InterPro" id="IPR001357">
    <property type="entry name" value="BRCT_dom"/>
</dbReference>
<organism evidence="3 4">
    <name type="scientific">Dactylonectria macrodidyma</name>
    <dbReference type="NCBI Taxonomy" id="307937"/>
    <lineage>
        <taxon>Eukaryota</taxon>
        <taxon>Fungi</taxon>
        <taxon>Dikarya</taxon>
        <taxon>Ascomycota</taxon>
        <taxon>Pezizomycotina</taxon>
        <taxon>Sordariomycetes</taxon>
        <taxon>Hypocreomycetidae</taxon>
        <taxon>Hypocreales</taxon>
        <taxon>Nectriaceae</taxon>
        <taxon>Dactylonectria</taxon>
    </lineage>
</organism>
<evidence type="ECO:0000256" key="1">
    <source>
        <dbReference type="SAM" id="MobiDB-lite"/>
    </source>
</evidence>
<dbReference type="Gene3D" id="3.40.50.10190">
    <property type="entry name" value="BRCT domain"/>
    <property type="match status" value="1"/>
</dbReference>
<accession>A0A9P9IQB0</accession>
<dbReference type="PROSITE" id="PS50172">
    <property type="entry name" value="BRCT"/>
    <property type="match status" value="1"/>
</dbReference>
<dbReference type="AlphaFoldDB" id="A0A9P9IQB0"/>
<dbReference type="SUPFAM" id="SSF52113">
    <property type="entry name" value="BRCT domain"/>
    <property type="match status" value="1"/>
</dbReference>
<feature type="region of interest" description="Disordered" evidence="1">
    <location>
        <begin position="96"/>
        <end position="261"/>
    </location>
</feature>
<feature type="domain" description="BRCT" evidence="2">
    <location>
        <begin position="1"/>
        <end position="83"/>
    </location>
</feature>
<gene>
    <name evidence="3" type="ORF">EDB81DRAFT_906160</name>
</gene>
<proteinExistence type="predicted"/>